<feature type="region of interest" description="Disordered" evidence="1">
    <location>
        <begin position="99"/>
        <end position="124"/>
    </location>
</feature>
<keyword evidence="3" id="KW-1185">Reference proteome</keyword>
<dbReference type="AlphaFoldDB" id="A0A9P6L271"/>
<sequence length="288" mass="32572">MVKQAKQERNIHCTLCGKAYFDPVAAKRHAKKHHVRAQLALALVAPQSAAAKPKGRTLLSSDPCPVRLPSSSQHAPPNPSVHMRPSARDIVLNIRQVAAPPVTQSKGTKGSKKRSKVRFRSGKTSEPLEYFTQHDKQVRQRIRKVCHSDLQLEDVEATLALLLIPLLMSPQHTTNGCDIPSNITDRLTKKRAKIAKNKSRLALDYSPMESSDDEGQYTFDYGESLQYEDEDGLRYGDEDCLPYSDDERHLNLEDEHHSSPEDEQPPYPDGKGQQSVWESFIDYLRLYF</sequence>
<protein>
    <submittedName>
        <fullName evidence="2">Uncharacterized protein</fullName>
    </submittedName>
</protein>
<reference evidence="2" key="2">
    <citation type="submission" date="2020-11" db="EMBL/GenBank/DDBJ databases">
        <authorList>
            <consortium name="DOE Joint Genome Institute"/>
            <person name="Kuo A."/>
            <person name="Miyauchi S."/>
            <person name="Kiss E."/>
            <person name="Drula E."/>
            <person name="Kohler A."/>
            <person name="Sanchez-Garcia M."/>
            <person name="Andreopoulos B."/>
            <person name="Barry K.W."/>
            <person name="Bonito G."/>
            <person name="Buee M."/>
            <person name="Carver A."/>
            <person name="Chen C."/>
            <person name="Cichocki N."/>
            <person name="Clum A."/>
            <person name="Culley D."/>
            <person name="Crous P.W."/>
            <person name="Fauchery L."/>
            <person name="Girlanda M."/>
            <person name="Hayes R."/>
            <person name="Keri Z."/>
            <person name="Labutti K."/>
            <person name="Lipzen A."/>
            <person name="Lombard V."/>
            <person name="Magnuson J."/>
            <person name="Maillard F."/>
            <person name="Morin E."/>
            <person name="Murat C."/>
            <person name="Nolan M."/>
            <person name="Ohm R."/>
            <person name="Pangilinan J."/>
            <person name="Pereira M."/>
            <person name="Perotto S."/>
            <person name="Peter M."/>
            <person name="Riley R."/>
            <person name="Sitrit Y."/>
            <person name="Stielow B."/>
            <person name="Szollosi G."/>
            <person name="Zifcakova L."/>
            <person name="Stursova M."/>
            <person name="Spatafora J.W."/>
            <person name="Tedersoo L."/>
            <person name="Vaario L.-M."/>
            <person name="Yamada A."/>
            <person name="Yan M."/>
            <person name="Wang P."/>
            <person name="Xu J."/>
            <person name="Bruns T."/>
            <person name="Baldrian P."/>
            <person name="Vilgalys R."/>
            <person name="Henrissat B."/>
            <person name="Grigoriev I.V."/>
            <person name="Hibbett D."/>
            <person name="Nagy L.G."/>
            <person name="Martin F.M."/>
        </authorList>
    </citation>
    <scope>NUCLEOTIDE SEQUENCE</scope>
    <source>
        <strain evidence="2">UH-Tt-Lm1</strain>
    </source>
</reference>
<proteinExistence type="predicted"/>
<feature type="compositionally biased region" description="Basic residues" evidence="1">
    <location>
        <begin position="109"/>
        <end position="121"/>
    </location>
</feature>
<organism evidence="2 3">
    <name type="scientific">Thelephora terrestris</name>
    <dbReference type="NCBI Taxonomy" id="56493"/>
    <lineage>
        <taxon>Eukaryota</taxon>
        <taxon>Fungi</taxon>
        <taxon>Dikarya</taxon>
        <taxon>Basidiomycota</taxon>
        <taxon>Agaricomycotina</taxon>
        <taxon>Agaricomycetes</taxon>
        <taxon>Thelephorales</taxon>
        <taxon>Thelephoraceae</taxon>
        <taxon>Thelephora</taxon>
    </lineage>
</organism>
<feature type="region of interest" description="Disordered" evidence="1">
    <location>
        <begin position="236"/>
        <end position="274"/>
    </location>
</feature>
<dbReference type="EMBL" id="WIUZ02000019">
    <property type="protein sequence ID" value="KAF9779528.1"/>
    <property type="molecule type" value="Genomic_DNA"/>
</dbReference>
<dbReference type="Proteomes" id="UP000736335">
    <property type="component" value="Unassembled WGS sequence"/>
</dbReference>
<reference evidence="2" key="1">
    <citation type="journal article" date="2020" name="Nat. Commun.">
        <title>Large-scale genome sequencing of mycorrhizal fungi provides insights into the early evolution of symbiotic traits.</title>
        <authorList>
            <person name="Miyauchi S."/>
            <person name="Kiss E."/>
            <person name="Kuo A."/>
            <person name="Drula E."/>
            <person name="Kohler A."/>
            <person name="Sanchez-Garcia M."/>
            <person name="Morin E."/>
            <person name="Andreopoulos B."/>
            <person name="Barry K.W."/>
            <person name="Bonito G."/>
            <person name="Buee M."/>
            <person name="Carver A."/>
            <person name="Chen C."/>
            <person name="Cichocki N."/>
            <person name="Clum A."/>
            <person name="Culley D."/>
            <person name="Crous P.W."/>
            <person name="Fauchery L."/>
            <person name="Girlanda M."/>
            <person name="Hayes R.D."/>
            <person name="Keri Z."/>
            <person name="LaButti K."/>
            <person name="Lipzen A."/>
            <person name="Lombard V."/>
            <person name="Magnuson J."/>
            <person name="Maillard F."/>
            <person name="Murat C."/>
            <person name="Nolan M."/>
            <person name="Ohm R.A."/>
            <person name="Pangilinan J."/>
            <person name="Pereira M.F."/>
            <person name="Perotto S."/>
            <person name="Peter M."/>
            <person name="Pfister S."/>
            <person name="Riley R."/>
            <person name="Sitrit Y."/>
            <person name="Stielow J.B."/>
            <person name="Szollosi G."/>
            <person name="Zifcakova L."/>
            <person name="Stursova M."/>
            <person name="Spatafora J.W."/>
            <person name="Tedersoo L."/>
            <person name="Vaario L.M."/>
            <person name="Yamada A."/>
            <person name="Yan M."/>
            <person name="Wang P."/>
            <person name="Xu J."/>
            <person name="Bruns T."/>
            <person name="Baldrian P."/>
            <person name="Vilgalys R."/>
            <person name="Dunand C."/>
            <person name="Henrissat B."/>
            <person name="Grigoriev I.V."/>
            <person name="Hibbett D."/>
            <person name="Nagy L.G."/>
            <person name="Martin F.M."/>
        </authorList>
    </citation>
    <scope>NUCLEOTIDE SEQUENCE</scope>
    <source>
        <strain evidence="2">UH-Tt-Lm1</strain>
    </source>
</reference>
<accession>A0A9P6L271</accession>
<feature type="compositionally biased region" description="Basic and acidic residues" evidence="1">
    <location>
        <begin position="245"/>
        <end position="260"/>
    </location>
</feature>
<comment type="caution">
    <text evidence="2">The sequence shown here is derived from an EMBL/GenBank/DDBJ whole genome shotgun (WGS) entry which is preliminary data.</text>
</comment>
<name>A0A9P6L271_9AGAM</name>
<evidence type="ECO:0000313" key="2">
    <source>
        <dbReference type="EMBL" id="KAF9779528.1"/>
    </source>
</evidence>
<evidence type="ECO:0000313" key="3">
    <source>
        <dbReference type="Proteomes" id="UP000736335"/>
    </source>
</evidence>
<gene>
    <name evidence="2" type="ORF">BJ322DRAFT_1113333</name>
</gene>
<evidence type="ECO:0000256" key="1">
    <source>
        <dbReference type="SAM" id="MobiDB-lite"/>
    </source>
</evidence>
<feature type="region of interest" description="Disordered" evidence="1">
    <location>
        <begin position="50"/>
        <end position="84"/>
    </location>
</feature>